<accession>A0A3R6EGZ9</accession>
<dbReference type="PROSITE" id="PS50879">
    <property type="entry name" value="RNASE_H_1"/>
    <property type="match status" value="1"/>
</dbReference>
<dbReference type="InterPro" id="IPR012337">
    <property type="entry name" value="RNaseH-like_sf"/>
</dbReference>
<evidence type="ECO:0000313" key="4">
    <source>
        <dbReference type="Proteomes" id="UP000284548"/>
    </source>
</evidence>
<name>A0A3R6EGZ9_9BACT</name>
<sequence>MGERKQKEGDEHRNVAKPTYEEFAMYCSMAGFMKDNLKWLYGRFDDVGWLLPSGKVPKKWEDLVKKWNSLKNPSQTYRKHGFKFKTKEEKMHDCYEVWTDGSAVLRTDTKRRKYTGGAAYVILHEGKVYKQGNYGTIDTTISRMELLAIICGVGHCPQGAVVKVHSDSQYALKTLSGVYSAHKNLDLMEKFRKHSAHVAHITWRKVKSHTGVEYNELCDRLANEGRIAAEIKAGLRVNSKA</sequence>
<dbReference type="GO" id="GO:0003676">
    <property type="term" value="F:nucleic acid binding"/>
    <property type="evidence" value="ECO:0007669"/>
    <property type="project" value="InterPro"/>
</dbReference>
<dbReference type="AlphaFoldDB" id="A0A3R6EGZ9"/>
<dbReference type="EMBL" id="QSFW01000013">
    <property type="protein sequence ID" value="RHA86944.1"/>
    <property type="molecule type" value="Genomic_DNA"/>
</dbReference>
<gene>
    <name evidence="3" type="ORF">DW192_01035</name>
    <name evidence="2" type="ORF">DW916_07095</name>
</gene>
<evidence type="ECO:0000313" key="2">
    <source>
        <dbReference type="EMBL" id="RHA86944.1"/>
    </source>
</evidence>
<dbReference type="EMBL" id="QRKB01000001">
    <property type="protein sequence ID" value="RHH85345.1"/>
    <property type="molecule type" value="Genomic_DNA"/>
</dbReference>
<dbReference type="Proteomes" id="UP000284548">
    <property type="component" value="Unassembled WGS sequence"/>
</dbReference>
<reference evidence="4 5" key="1">
    <citation type="submission" date="2018-08" db="EMBL/GenBank/DDBJ databases">
        <title>A genome reference for cultivated species of the human gut microbiota.</title>
        <authorList>
            <person name="Zou Y."/>
            <person name="Xue W."/>
            <person name="Luo G."/>
        </authorList>
    </citation>
    <scope>NUCLEOTIDE SEQUENCE [LARGE SCALE GENOMIC DNA]</scope>
    <source>
        <strain evidence="3 4">AM16-54</strain>
        <strain evidence="2 5">AM42-23AC</strain>
    </source>
</reference>
<comment type="caution">
    <text evidence="3">The sequence shown here is derived from an EMBL/GenBank/DDBJ whole genome shotgun (WGS) entry which is preliminary data.</text>
</comment>
<dbReference type="InterPro" id="IPR036397">
    <property type="entry name" value="RNaseH_sf"/>
</dbReference>
<dbReference type="SUPFAM" id="SSF53098">
    <property type="entry name" value="Ribonuclease H-like"/>
    <property type="match status" value="1"/>
</dbReference>
<dbReference type="RefSeq" id="WP_118190510.1">
    <property type="nucleotide sequence ID" value="NZ_JAQEAK010000021.1"/>
</dbReference>
<dbReference type="InterPro" id="IPR002156">
    <property type="entry name" value="RNaseH_domain"/>
</dbReference>
<dbReference type="Pfam" id="PF00075">
    <property type="entry name" value="RNase_H"/>
    <property type="match status" value="1"/>
</dbReference>
<dbReference type="Proteomes" id="UP000284990">
    <property type="component" value="Unassembled WGS sequence"/>
</dbReference>
<evidence type="ECO:0000259" key="1">
    <source>
        <dbReference type="PROSITE" id="PS50879"/>
    </source>
</evidence>
<dbReference type="GO" id="GO:0004523">
    <property type="term" value="F:RNA-DNA hybrid ribonuclease activity"/>
    <property type="evidence" value="ECO:0007669"/>
    <property type="project" value="InterPro"/>
</dbReference>
<evidence type="ECO:0000313" key="5">
    <source>
        <dbReference type="Proteomes" id="UP000284990"/>
    </source>
</evidence>
<organism evidence="3 4">
    <name type="scientific">Segatella copri</name>
    <dbReference type="NCBI Taxonomy" id="165179"/>
    <lineage>
        <taxon>Bacteria</taxon>
        <taxon>Pseudomonadati</taxon>
        <taxon>Bacteroidota</taxon>
        <taxon>Bacteroidia</taxon>
        <taxon>Bacteroidales</taxon>
        <taxon>Prevotellaceae</taxon>
        <taxon>Segatella</taxon>
    </lineage>
</organism>
<proteinExistence type="predicted"/>
<protein>
    <recommendedName>
        <fullName evidence="1">RNase H type-1 domain-containing protein</fullName>
    </recommendedName>
</protein>
<feature type="domain" description="RNase H type-1" evidence="1">
    <location>
        <begin position="91"/>
        <end position="227"/>
    </location>
</feature>
<evidence type="ECO:0000313" key="3">
    <source>
        <dbReference type="EMBL" id="RHH85345.1"/>
    </source>
</evidence>
<dbReference type="Gene3D" id="3.30.420.10">
    <property type="entry name" value="Ribonuclease H-like superfamily/Ribonuclease H"/>
    <property type="match status" value="1"/>
</dbReference>